<dbReference type="SUPFAM" id="SSF55347">
    <property type="entry name" value="Glyceraldehyde-3-phosphate dehydrogenase-like, C-terminal domain"/>
    <property type="match status" value="1"/>
</dbReference>
<proteinExistence type="predicted"/>
<accession>A0AAV2SPX3</accession>
<evidence type="ECO:0000256" key="1">
    <source>
        <dbReference type="ARBA" id="ARBA00023002"/>
    </source>
</evidence>
<dbReference type="GO" id="GO:0016491">
    <property type="term" value="F:oxidoreductase activity"/>
    <property type="evidence" value="ECO:0007669"/>
    <property type="project" value="UniProtKB-KW"/>
</dbReference>
<evidence type="ECO:0000313" key="3">
    <source>
        <dbReference type="Proteomes" id="UP001497623"/>
    </source>
</evidence>
<feature type="non-terminal residue" evidence="2">
    <location>
        <position position="325"/>
    </location>
</feature>
<dbReference type="PANTHER" id="PTHR22604">
    <property type="entry name" value="OXIDOREDUCTASES"/>
    <property type="match status" value="1"/>
</dbReference>
<keyword evidence="1" id="KW-0560">Oxidoreductase</keyword>
<dbReference type="Gene3D" id="3.30.360.10">
    <property type="entry name" value="Dihydrodipicolinate Reductase, domain 2"/>
    <property type="match status" value="1"/>
</dbReference>
<dbReference type="Proteomes" id="UP001497623">
    <property type="component" value="Unassembled WGS sequence"/>
</dbReference>
<gene>
    <name evidence="2" type="ORF">MNOR_LOCUS40037</name>
</gene>
<reference evidence="2 3" key="1">
    <citation type="submission" date="2024-05" db="EMBL/GenBank/DDBJ databases">
        <authorList>
            <person name="Wallberg A."/>
        </authorList>
    </citation>
    <scope>NUCLEOTIDE SEQUENCE [LARGE SCALE GENOMIC DNA]</scope>
</reference>
<name>A0AAV2SPX3_MEGNR</name>
<protein>
    <recommendedName>
        <fullName evidence="4">Trans-1,2-dihydrobenzene-1,2-diol dehydrogenase</fullName>
    </recommendedName>
</protein>
<dbReference type="InterPro" id="IPR050984">
    <property type="entry name" value="Gfo/Idh/MocA_domain"/>
</dbReference>
<evidence type="ECO:0000313" key="2">
    <source>
        <dbReference type="EMBL" id="CAL4234859.1"/>
    </source>
</evidence>
<dbReference type="EMBL" id="CAXKWB010114051">
    <property type="protein sequence ID" value="CAL4234859.1"/>
    <property type="molecule type" value="Genomic_DNA"/>
</dbReference>
<evidence type="ECO:0008006" key="4">
    <source>
        <dbReference type="Google" id="ProtNLM"/>
    </source>
</evidence>
<comment type="caution">
    <text evidence="2">The sequence shown here is derived from an EMBL/GenBank/DDBJ whole genome shotgun (WGS) entry which is preliminary data.</text>
</comment>
<dbReference type="PANTHER" id="PTHR22604:SF105">
    <property type="entry name" value="TRANS-1,2-DIHYDROBENZENE-1,2-DIOL DEHYDROGENASE"/>
    <property type="match status" value="1"/>
</dbReference>
<dbReference type="AlphaFoldDB" id="A0AAV2SPX3"/>
<organism evidence="2 3">
    <name type="scientific">Meganyctiphanes norvegica</name>
    <name type="common">Northern krill</name>
    <name type="synonym">Thysanopoda norvegica</name>
    <dbReference type="NCBI Taxonomy" id="48144"/>
    <lineage>
        <taxon>Eukaryota</taxon>
        <taxon>Metazoa</taxon>
        <taxon>Ecdysozoa</taxon>
        <taxon>Arthropoda</taxon>
        <taxon>Crustacea</taxon>
        <taxon>Multicrustacea</taxon>
        <taxon>Malacostraca</taxon>
        <taxon>Eumalacostraca</taxon>
        <taxon>Eucarida</taxon>
        <taxon>Euphausiacea</taxon>
        <taxon>Euphausiidae</taxon>
        <taxon>Meganyctiphanes</taxon>
    </lineage>
</organism>
<keyword evidence="3" id="KW-1185">Reference proteome</keyword>
<sequence>MIPKTHAWNGQDNGECNYTLRTLKISVNGVQQLLTLYTQCARDRQEDSEKKFGIPGGGYRNVFLIAYEQIYKKYITLSAPQNAKICSMQNREGTRVRSEKHREMNLKEDQNLIDITRRNRNVLIKRRYFLIEYFINVNSNKISDISNNLGVILQEVYHFRKKFPGRKYFFPTLAYTLQSSIFESRLNDCAVKVMMSSHNGVDETTSATLVYPGGRVATLNCSMRCLLPCEGIVVGTKGTIKVNYPMWCPESLESPSGKFESPLPINERSFNFNNSQGMMYEAAEVRRCLKEGLLESPLVSLDETLLMAELMEDIRKQVGVVYDQD</sequence>